<dbReference type="PANTHER" id="PTHR47738">
    <property type="entry name" value="PTS SYSTEM FRUCTOSE-LIKE EIIA COMPONENT-RELATED"/>
    <property type="match status" value="1"/>
</dbReference>
<dbReference type="PANTHER" id="PTHR47738:SF3">
    <property type="entry name" value="PHOSPHOTRANSFERASE SYSTEM MANNITOL_FRUCTOSE-SPECIFIC IIA DOMAIN CONTAINING PROTEIN"/>
    <property type="match status" value="1"/>
</dbReference>
<dbReference type="InterPro" id="IPR016152">
    <property type="entry name" value="PTrfase/Anion_transptr"/>
</dbReference>
<evidence type="ECO:0000313" key="3">
    <source>
        <dbReference type="Proteomes" id="UP001342418"/>
    </source>
</evidence>
<name>A0ABY5MU64_9HYPH</name>
<proteinExistence type="predicted"/>
<dbReference type="SUPFAM" id="SSF55804">
    <property type="entry name" value="Phoshotransferase/anion transport protein"/>
    <property type="match status" value="1"/>
</dbReference>
<gene>
    <name evidence="2" type="primary">mtlA</name>
    <name evidence="2" type="ORF">NTH_03879</name>
</gene>
<dbReference type="InterPro" id="IPR002178">
    <property type="entry name" value="PTS_EIIA_type-2_dom"/>
</dbReference>
<reference evidence="2 3" key="1">
    <citation type="submission" date="2018-07" db="EMBL/GenBank/DDBJ databases">
        <title>Genome sequence of Nitratireductor thuwali#1536.</title>
        <authorList>
            <person name="Michoud G."/>
            <person name="Merlino G."/>
            <person name="Sefrji F.O."/>
            <person name="Daffonchio D."/>
        </authorList>
    </citation>
    <scope>NUCLEOTIDE SEQUENCE [LARGE SCALE GENOMIC DNA]</scope>
    <source>
        <strain evidence="3">Nit1536</strain>
    </source>
</reference>
<dbReference type="InterPro" id="IPR051541">
    <property type="entry name" value="PTS_SugarTrans_NitroReg"/>
</dbReference>
<dbReference type="EMBL" id="CP030941">
    <property type="protein sequence ID" value="UUP19376.1"/>
    <property type="molecule type" value="Genomic_DNA"/>
</dbReference>
<protein>
    <submittedName>
        <fullName evidence="2">PTS system mannitol-specific EIICBA component</fullName>
    </submittedName>
</protein>
<evidence type="ECO:0000259" key="1">
    <source>
        <dbReference type="Pfam" id="PF00359"/>
    </source>
</evidence>
<dbReference type="Gene3D" id="3.40.930.10">
    <property type="entry name" value="Mannitol-specific EII, Chain A"/>
    <property type="match status" value="1"/>
</dbReference>
<accession>A0ABY5MU64</accession>
<dbReference type="Proteomes" id="UP001342418">
    <property type="component" value="Chromosome"/>
</dbReference>
<dbReference type="Pfam" id="PF00359">
    <property type="entry name" value="PTS_EIIA_2"/>
    <property type="match status" value="1"/>
</dbReference>
<dbReference type="CDD" id="cd00211">
    <property type="entry name" value="PTS_IIA_fru"/>
    <property type="match status" value="1"/>
</dbReference>
<feature type="domain" description="PTS EIIA type-2" evidence="1">
    <location>
        <begin position="9"/>
        <end position="151"/>
    </location>
</feature>
<evidence type="ECO:0000313" key="2">
    <source>
        <dbReference type="EMBL" id="UUP19376.1"/>
    </source>
</evidence>
<sequence length="167" mass="17838">MSASLVQELDPEAILLGVEANDREEVIRLLAGRLERLGYVKPSFAEAVVERERKLPTGLPLGRQVNVAVPHTDPVHVLKPGVALATLAAPVDFANMEDAGEAVPVGVVFMLALNHKDRQIEMLQAVMAAIQAPETVERLIAAGSVAEIRGLLGTRSGTRSETMGESQ</sequence>
<dbReference type="RefSeq" id="WP_338531539.1">
    <property type="nucleotide sequence ID" value="NZ_CP030941.1"/>
</dbReference>
<keyword evidence="3" id="KW-1185">Reference proteome</keyword>
<organism evidence="2 3">
    <name type="scientific">Nitratireductor thuwali</name>
    <dbReference type="NCBI Taxonomy" id="2267699"/>
    <lineage>
        <taxon>Bacteria</taxon>
        <taxon>Pseudomonadati</taxon>
        <taxon>Pseudomonadota</taxon>
        <taxon>Alphaproteobacteria</taxon>
        <taxon>Hyphomicrobiales</taxon>
        <taxon>Phyllobacteriaceae</taxon>
        <taxon>Nitratireductor</taxon>
    </lineage>
</organism>